<sequence length="150" mass="17160">MDNIEIAKKVINSIEEKIFSKTKSENPKGRTLHVIYKIQCGVCDGIYVAQTGRWLETRIGEHKNDCRDGKEKSGLSQHVIQTGHRMKFEEAENNDSKIVFLEAVKIGEFLNSIKIQTDSRSISTFYCNILNEIKGKEDVKGRLYQHNNVT</sequence>
<protein>
    <recommendedName>
        <fullName evidence="3">GIY-YIG domain-containing protein</fullName>
    </recommendedName>
</protein>
<dbReference type="Gene3D" id="3.40.1440.10">
    <property type="entry name" value="GIY-YIG endonuclease"/>
    <property type="match status" value="1"/>
</dbReference>
<evidence type="ECO:0008006" key="3">
    <source>
        <dbReference type="Google" id="ProtNLM"/>
    </source>
</evidence>
<dbReference type="AlphaFoldDB" id="A0ABD2MGL3"/>
<evidence type="ECO:0000313" key="2">
    <source>
        <dbReference type="Proteomes" id="UP001516400"/>
    </source>
</evidence>
<dbReference type="EMBL" id="JABFTP020000001">
    <property type="protein sequence ID" value="KAL3265493.1"/>
    <property type="molecule type" value="Genomic_DNA"/>
</dbReference>
<proteinExistence type="predicted"/>
<keyword evidence="2" id="KW-1185">Reference proteome</keyword>
<comment type="caution">
    <text evidence="1">The sequence shown here is derived from an EMBL/GenBank/DDBJ whole genome shotgun (WGS) entry which is preliminary data.</text>
</comment>
<name>A0ABD2MGL3_9CUCU</name>
<dbReference type="InterPro" id="IPR035901">
    <property type="entry name" value="GIY-YIG_endonuc_sf"/>
</dbReference>
<reference evidence="1 2" key="1">
    <citation type="journal article" date="2021" name="BMC Biol.">
        <title>Horizontally acquired antibacterial genes associated with adaptive radiation of ladybird beetles.</title>
        <authorList>
            <person name="Li H.S."/>
            <person name="Tang X.F."/>
            <person name="Huang Y.H."/>
            <person name="Xu Z.Y."/>
            <person name="Chen M.L."/>
            <person name="Du X.Y."/>
            <person name="Qiu B.Y."/>
            <person name="Chen P.T."/>
            <person name="Zhang W."/>
            <person name="Slipinski A."/>
            <person name="Escalona H.E."/>
            <person name="Waterhouse R.M."/>
            <person name="Zwick A."/>
            <person name="Pang H."/>
        </authorList>
    </citation>
    <scope>NUCLEOTIDE SEQUENCE [LARGE SCALE GENOMIC DNA]</scope>
    <source>
        <strain evidence="1">SYSU2018</strain>
    </source>
</reference>
<gene>
    <name evidence="1" type="ORF">HHI36_009697</name>
</gene>
<dbReference type="Proteomes" id="UP001516400">
    <property type="component" value="Unassembled WGS sequence"/>
</dbReference>
<organism evidence="1 2">
    <name type="scientific">Cryptolaemus montrouzieri</name>
    <dbReference type="NCBI Taxonomy" id="559131"/>
    <lineage>
        <taxon>Eukaryota</taxon>
        <taxon>Metazoa</taxon>
        <taxon>Ecdysozoa</taxon>
        <taxon>Arthropoda</taxon>
        <taxon>Hexapoda</taxon>
        <taxon>Insecta</taxon>
        <taxon>Pterygota</taxon>
        <taxon>Neoptera</taxon>
        <taxon>Endopterygota</taxon>
        <taxon>Coleoptera</taxon>
        <taxon>Polyphaga</taxon>
        <taxon>Cucujiformia</taxon>
        <taxon>Coccinelloidea</taxon>
        <taxon>Coccinellidae</taxon>
        <taxon>Scymninae</taxon>
        <taxon>Scymnini</taxon>
        <taxon>Cryptolaemus</taxon>
    </lineage>
</organism>
<evidence type="ECO:0000313" key="1">
    <source>
        <dbReference type="EMBL" id="KAL3265493.1"/>
    </source>
</evidence>
<accession>A0ABD2MGL3</accession>